<dbReference type="Pfam" id="PF13377">
    <property type="entry name" value="Peripla_BP_3"/>
    <property type="match status" value="1"/>
</dbReference>
<dbReference type="Proteomes" id="UP000675409">
    <property type="component" value="Unassembled WGS sequence"/>
</dbReference>
<evidence type="ECO:0000313" key="6">
    <source>
        <dbReference type="Proteomes" id="UP000675409"/>
    </source>
</evidence>
<evidence type="ECO:0000256" key="2">
    <source>
        <dbReference type="ARBA" id="ARBA00023125"/>
    </source>
</evidence>
<dbReference type="InterPro" id="IPR046335">
    <property type="entry name" value="LacI/GalR-like_sensor"/>
</dbReference>
<dbReference type="PANTHER" id="PTHR30146">
    <property type="entry name" value="LACI-RELATED TRANSCRIPTIONAL REPRESSOR"/>
    <property type="match status" value="1"/>
</dbReference>
<dbReference type="PROSITE" id="PS50932">
    <property type="entry name" value="HTH_LACI_2"/>
    <property type="match status" value="1"/>
</dbReference>
<keyword evidence="6" id="KW-1185">Reference proteome</keyword>
<dbReference type="SUPFAM" id="SSF47413">
    <property type="entry name" value="lambda repressor-like DNA-binding domains"/>
    <property type="match status" value="1"/>
</dbReference>
<evidence type="ECO:0000313" key="5">
    <source>
        <dbReference type="EMBL" id="MBL0885146.1"/>
    </source>
</evidence>
<evidence type="ECO:0000256" key="3">
    <source>
        <dbReference type="ARBA" id="ARBA00023163"/>
    </source>
</evidence>
<dbReference type="CDD" id="cd06288">
    <property type="entry name" value="PBP1_sucrose_transcription_regulator"/>
    <property type="match status" value="1"/>
</dbReference>
<dbReference type="CDD" id="cd01392">
    <property type="entry name" value="HTH_LacI"/>
    <property type="match status" value="1"/>
</dbReference>
<dbReference type="SUPFAM" id="SSF53822">
    <property type="entry name" value="Periplasmic binding protein-like I"/>
    <property type="match status" value="1"/>
</dbReference>
<dbReference type="Pfam" id="PF00356">
    <property type="entry name" value="LacI"/>
    <property type="match status" value="1"/>
</dbReference>
<feature type="domain" description="HTH lacI-type" evidence="4">
    <location>
        <begin position="12"/>
        <end position="66"/>
    </location>
</feature>
<gene>
    <name evidence="5" type="ORF">HGK34_02420</name>
</gene>
<dbReference type="InterPro" id="IPR028082">
    <property type="entry name" value="Peripla_BP_I"/>
</dbReference>
<comment type="caution">
    <text evidence="5">The sequence shown here is derived from an EMBL/GenBank/DDBJ whole genome shotgun (WGS) entry which is preliminary data.</text>
</comment>
<keyword evidence="2" id="KW-0238">DNA-binding</keyword>
<evidence type="ECO:0000259" key="4">
    <source>
        <dbReference type="PROSITE" id="PS50932"/>
    </source>
</evidence>
<accession>A0ABS1LG25</accession>
<dbReference type="PANTHER" id="PTHR30146:SF109">
    <property type="entry name" value="HTH-TYPE TRANSCRIPTIONAL REGULATOR GALS"/>
    <property type="match status" value="1"/>
</dbReference>
<name>A0ABS1LG25_9MICO</name>
<dbReference type="Gene3D" id="1.10.260.40">
    <property type="entry name" value="lambda repressor-like DNA-binding domains"/>
    <property type="match status" value="1"/>
</dbReference>
<protein>
    <submittedName>
        <fullName evidence="5">LacI family transcriptional regulator</fullName>
    </submittedName>
</protein>
<dbReference type="PROSITE" id="PS00356">
    <property type="entry name" value="HTH_LACI_1"/>
    <property type="match status" value="1"/>
</dbReference>
<dbReference type="InterPro" id="IPR010982">
    <property type="entry name" value="Lambda_DNA-bd_dom_sf"/>
</dbReference>
<dbReference type="RefSeq" id="WP_201844984.1">
    <property type="nucleotide sequence ID" value="NZ_JABBYC010000002.1"/>
</dbReference>
<dbReference type="InterPro" id="IPR000843">
    <property type="entry name" value="HTH_LacI"/>
</dbReference>
<organism evidence="5 6">
    <name type="scientific">Myceligenerans indicum</name>
    <dbReference type="NCBI Taxonomy" id="2593663"/>
    <lineage>
        <taxon>Bacteria</taxon>
        <taxon>Bacillati</taxon>
        <taxon>Actinomycetota</taxon>
        <taxon>Actinomycetes</taxon>
        <taxon>Micrococcales</taxon>
        <taxon>Promicromonosporaceae</taxon>
        <taxon>Myceligenerans</taxon>
    </lineage>
</organism>
<sequence>MPRKPEQKRKQATLADVAQMAGVSIATASKALNGRSQVKAETRARVFEAAEKLKFSPNAMAQNLLTGRSGTIGLVTHDLDGRFSIPTLMGAEDAAGHGRTSVLLCDARGDALRERYHLQALLGRRVDGLIVVGARPDPRSSLGTLPVPVVYAYAPSTDPRDTSIVTDNVAGGRLVAEHMLACGRRRIALVTGDPEYGAAHDRVAGAREVLDRDGAEVVPSEPLYGTWSEEWGRTAAGLVINQHPDVDGIICGSDQIARGVLDTLRESGRKVPDDVAVTGHDNWEILAVNARPQLTSVDMRLEELGRQAAELLFAAIDGRTTKGGHVVTPRLVPRASTGPRVSG</sequence>
<keyword evidence="3" id="KW-0804">Transcription</keyword>
<reference evidence="5 6" key="1">
    <citation type="journal article" date="2021" name="Arch. Microbiol.">
        <title>Myceligenerans indicum sp. nov., an actinobacterium isolated from mangrove sediment of Sundarbans, India.</title>
        <authorList>
            <person name="Asha K."/>
            <person name="Bhadury P."/>
        </authorList>
    </citation>
    <scope>NUCLEOTIDE SEQUENCE [LARGE SCALE GENOMIC DNA]</scope>
    <source>
        <strain evidence="5 6">I2</strain>
    </source>
</reference>
<evidence type="ECO:0000256" key="1">
    <source>
        <dbReference type="ARBA" id="ARBA00023015"/>
    </source>
</evidence>
<proteinExistence type="predicted"/>
<dbReference type="EMBL" id="JABBYC010000002">
    <property type="protein sequence ID" value="MBL0885146.1"/>
    <property type="molecule type" value="Genomic_DNA"/>
</dbReference>
<keyword evidence="1" id="KW-0805">Transcription regulation</keyword>
<dbReference type="Gene3D" id="3.40.50.2300">
    <property type="match status" value="2"/>
</dbReference>
<dbReference type="SMART" id="SM00354">
    <property type="entry name" value="HTH_LACI"/>
    <property type="match status" value="1"/>
</dbReference>